<dbReference type="Pfam" id="PF13641">
    <property type="entry name" value="Glyco_tranf_2_3"/>
    <property type="match status" value="1"/>
</dbReference>
<dbReference type="PANTHER" id="PTHR47844:SF1">
    <property type="entry name" value="EXOSTOSIN-LIKE 2"/>
    <property type="match status" value="1"/>
</dbReference>
<dbReference type="Gene3D" id="3.90.550.10">
    <property type="entry name" value="Spore Coat Polysaccharide Biosynthesis Protein SpsA, Chain A"/>
    <property type="match status" value="1"/>
</dbReference>
<accession>A0A8H6J5H4</accession>
<sequence length="402" mass="46159">MSSAILAGLWLWYAYDEARTESLARQYKPVPLPQDPTYFSSDVSIIIPTIDTPDTFTNCLRLWLANKPKEILVVTIDRDHQHVKDLIKPVEADGDDRIKLITIDRANKRSQLVAGIKQVTGKIIAMVDDDAFWSSVELLPHLLAPFEDPKVGGAVGKQSAHIPQDRRDPAIATPWEIASLRSLDNQNKIQAVRFAADGGCFCLVGRTLLTRAEIAKDPRFLHAITNEYWRGKHLNTGDDVFVTRWLQTEGWDLSIQNCPEAELTTHVMQDAKLLRQLVRWQRNSIQSFLRTLVDKPGIVKVWKKHPYMTRKLIERLLRPVIAWIHIFAFIEGFHQGSMIAYFCFFWYVWGMFSSYSAFVERYPWAYANIWAAVLLDNCHPILDPYAWFTLGTEAWGTRNESS</sequence>
<dbReference type="PANTHER" id="PTHR47844">
    <property type="entry name" value="SYNTHASE CPS1, PUTATIVE (AFU_ORTHOLOGUE AFUA_7G02500)-RELATED"/>
    <property type="match status" value="1"/>
</dbReference>
<reference evidence="10 11" key="1">
    <citation type="journal article" date="2020" name="Phytopathology">
        <title>Genome Sequence Resources of Colletotrichum truncatum, C. plurivorum, C. musicola, and C. sojae: Four Species Pathogenic to Soybean (Glycine max).</title>
        <authorList>
            <person name="Rogerio F."/>
            <person name="Boufleur T.R."/>
            <person name="Ciampi-Guillardi M."/>
            <person name="Sukno S.A."/>
            <person name="Thon M.R."/>
            <person name="Massola Junior N.S."/>
            <person name="Baroncelli R."/>
        </authorList>
    </citation>
    <scope>NUCLEOTIDE SEQUENCE [LARGE SCALE GENOMIC DNA]</scope>
    <source>
        <strain evidence="10 11">LFN0009</strain>
    </source>
</reference>
<evidence type="ECO:0000256" key="9">
    <source>
        <dbReference type="SAM" id="SignalP"/>
    </source>
</evidence>
<keyword evidence="6 8" id="KW-0472">Membrane</keyword>
<evidence type="ECO:0000256" key="5">
    <source>
        <dbReference type="ARBA" id="ARBA00022989"/>
    </source>
</evidence>
<dbReference type="InterPro" id="IPR029044">
    <property type="entry name" value="Nucleotide-diphossugar_trans"/>
</dbReference>
<evidence type="ECO:0000256" key="8">
    <source>
        <dbReference type="SAM" id="Phobius"/>
    </source>
</evidence>
<keyword evidence="9" id="KW-0732">Signal</keyword>
<comment type="subcellular location">
    <subcellularLocation>
        <location evidence="1">Membrane</location>
    </subcellularLocation>
</comment>
<evidence type="ECO:0000256" key="1">
    <source>
        <dbReference type="ARBA" id="ARBA00004370"/>
    </source>
</evidence>
<comment type="caution">
    <text evidence="10">The sequence shown here is derived from an EMBL/GenBank/DDBJ whole genome shotgun (WGS) entry which is preliminary data.</text>
</comment>
<evidence type="ECO:0000256" key="7">
    <source>
        <dbReference type="ARBA" id="ARBA00023180"/>
    </source>
</evidence>
<evidence type="ECO:0000313" key="11">
    <source>
        <dbReference type="Proteomes" id="UP000652219"/>
    </source>
</evidence>
<evidence type="ECO:0000256" key="4">
    <source>
        <dbReference type="ARBA" id="ARBA00022692"/>
    </source>
</evidence>
<evidence type="ECO:0000256" key="6">
    <source>
        <dbReference type="ARBA" id="ARBA00023136"/>
    </source>
</evidence>
<evidence type="ECO:0000256" key="3">
    <source>
        <dbReference type="ARBA" id="ARBA00022679"/>
    </source>
</evidence>
<feature type="transmembrane region" description="Helical" evidence="8">
    <location>
        <begin position="339"/>
        <end position="358"/>
    </location>
</feature>
<name>A0A8H6J5H4_9PEZI</name>
<feature type="signal peptide" evidence="9">
    <location>
        <begin position="1"/>
        <end position="20"/>
    </location>
</feature>
<keyword evidence="2 10" id="KW-0328">Glycosyltransferase</keyword>
<keyword evidence="3 10" id="KW-0808">Transferase</keyword>
<keyword evidence="5 8" id="KW-1133">Transmembrane helix</keyword>
<dbReference type="InterPro" id="IPR052427">
    <property type="entry name" value="Glycosyltrans_GT2/GT47"/>
</dbReference>
<dbReference type="SUPFAM" id="SSF53448">
    <property type="entry name" value="Nucleotide-diphospho-sugar transferases"/>
    <property type="match status" value="1"/>
</dbReference>
<keyword evidence="11" id="KW-1185">Reference proteome</keyword>
<dbReference type="Proteomes" id="UP000652219">
    <property type="component" value="Unassembled WGS sequence"/>
</dbReference>
<evidence type="ECO:0000256" key="2">
    <source>
        <dbReference type="ARBA" id="ARBA00022676"/>
    </source>
</evidence>
<keyword evidence="7" id="KW-0325">Glycoprotein</keyword>
<proteinExistence type="predicted"/>
<organism evidence="10 11">
    <name type="scientific">Colletotrichum sojae</name>
    <dbReference type="NCBI Taxonomy" id="2175907"/>
    <lineage>
        <taxon>Eukaryota</taxon>
        <taxon>Fungi</taxon>
        <taxon>Dikarya</taxon>
        <taxon>Ascomycota</taxon>
        <taxon>Pezizomycotina</taxon>
        <taxon>Sordariomycetes</taxon>
        <taxon>Hypocreomycetidae</taxon>
        <taxon>Glomerellales</taxon>
        <taxon>Glomerellaceae</taxon>
        <taxon>Colletotrichum</taxon>
        <taxon>Colletotrichum orchidearum species complex</taxon>
    </lineage>
</organism>
<dbReference type="GO" id="GO:0016020">
    <property type="term" value="C:membrane"/>
    <property type="evidence" value="ECO:0007669"/>
    <property type="project" value="UniProtKB-SubCell"/>
</dbReference>
<protein>
    <submittedName>
        <fullName evidence="10">N-acetylglucosaminyltransferase</fullName>
    </submittedName>
</protein>
<dbReference type="EMBL" id="WIGN01000160">
    <property type="protein sequence ID" value="KAF6806385.1"/>
    <property type="molecule type" value="Genomic_DNA"/>
</dbReference>
<dbReference type="AlphaFoldDB" id="A0A8H6J5H4"/>
<keyword evidence="4 8" id="KW-0812">Transmembrane</keyword>
<gene>
    <name evidence="10" type="ORF">CSOJ01_08880</name>
</gene>
<evidence type="ECO:0000313" key="10">
    <source>
        <dbReference type="EMBL" id="KAF6806385.1"/>
    </source>
</evidence>
<feature type="chain" id="PRO_5034644231" evidence="9">
    <location>
        <begin position="21"/>
        <end position="402"/>
    </location>
</feature>
<dbReference type="GO" id="GO:0016757">
    <property type="term" value="F:glycosyltransferase activity"/>
    <property type="evidence" value="ECO:0007669"/>
    <property type="project" value="UniProtKB-KW"/>
</dbReference>